<keyword evidence="12" id="KW-1185">Reference proteome</keyword>
<keyword evidence="7 10" id="KW-0472">Membrane</keyword>
<evidence type="ECO:0000313" key="11">
    <source>
        <dbReference type="EnsemblMetazoa" id="XP_019756948.1"/>
    </source>
</evidence>
<feature type="transmembrane region" description="Helical" evidence="10">
    <location>
        <begin position="35"/>
        <end position="52"/>
    </location>
</feature>
<dbReference type="Pfam" id="PF02949">
    <property type="entry name" value="7tm_6"/>
    <property type="match status" value="1"/>
</dbReference>
<evidence type="ECO:0000256" key="5">
    <source>
        <dbReference type="ARBA" id="ARBA00022725"/>
    </source>
</evidence>
<keyword evidence="6 10" id="KW-1133">Transmembrane helix</keyword>
<dbReference type="GO" id="GO:0005886">
    <property type="term" value="C:plasma membrane"/>
    <property type="evidence" value="ECO:0007669"/>
    <property type="project" value="UniProtKB-SubCell"/>
</dbReference>
<accession>A0AAR5P766</accession>
<evidence type="ECO:0000256" key="4">
    <source>
        <dbReference type="ARBA" id="ARBA00022692"/>
    </source>
</evidence>
<evidence type="ECO:0000256" key="3">
    <source>
        <dbReference type="ARBA" id="ARBA00022606"/>
    </source>
</evidence>
<comment type="subcellular location">
    <subcellularLocation>
        <location evidence="1 10">Cell membrane</location>
        <topology evidence="1 10">Multi-pass membrane protein</topology>
    </subcellularLocation>
</comment>
<keyword evidence="5 10" id="KW-0552">Olfaction</keyword>
<dbReference type="GO" id="GO:0004984">
    <property type="term" value="F:olfactory receptor activity"/>
    <property type="evidence" value="ECO:0007669"/>
    <property type="project" value="InterPro"/>
</dbReference>
<feature type="transmembrane region" description="Helical" evidence="10">
    <location>
        <begin position="278"/>
        <end position="302"/>
    </location>
</feature>
<dbReference type="EnsemblMetazoa" id="XM_019901389.1">
    <property type="protein sequence ID" value="XP_019756948.1"/>
    <property type="gene ID" value="LOC109535472"/>
</dbReference>
<dbReference type="InterPro" id="IPR004117">
    <property type="entry name" value="7tm6_olfct_rcpt"/>
</dbReference>
<keyword evidence="9 10" id="KW-0807">Transducer</keyword>
<sequence>MEKDKFKILSLHINVLIFLQFWPNPLFNNVVNNHIMSIVCFITVTSCIPCIWTIYKVIYIFTNIICYSICIWFRSQVFEGMYDIGILFESFICFVNIMAYLTAYWTIFRNKAVIENLINDICIFLPYCPTNLIRDTDASSIRYTKYLIVYVTLGVFVNLAWPAISPEGCMRQRQSEYLLKHDPCGMPTHNYYPFDASKPIPFWIAFACEALLTCNICILFSMVTAIILGLLMQITEQIKHCCDKFEHINFKGDVETARKEFLECVRYHRAILEYAERVFTVFAPVMSAYLVVTSSATALIGYQIVETDNTQDRFRYAMLLLAWGCLFFMICLYAQILQDESVLIADALYNSDWTCNSIYFRHYIIRVIARAHKPLYFNISFLGKISLTRFVSVSNFNKHAVIIMNLL</sequence>
<evidence type="ECO:0000256" key="6">
    <source>
        <dbReference type="ARBA" id="ARBA00022989"/>
    </source>
</evidence>
<evidence type="ECO:0000256" key="9">
    <source>
        <dbReference type="ARBA" id="ARBA00023224"/>
    </source>
</evidence>
<organism evidence="11 12">
    <name type="scientific">Dendroctonus ponderosae</name>
    <name type="common">Mountain pine beetle</name>
    <dbReference type="NCBI Taxonomy" id="77166"/>
    <lineage>
        <taxon>Eukaryota</taxon>
        <taxon>Metazoa</taxon>
        <taxon>Ecdysozoa</taxon>
        <taxon>Arthropoda</taxon>
        <taxon>Hexapoda</taxon>
        <taxon>Insecta</taxon>
        <taxon>Pterygota</taxon>
        <taxon>Neoptera</taxon>
        <taxon>Endopterygota</taxon>
        <taxon>Coleoptera</taxon>
        <taxon>Polyphaga</taxon>
        <taxon>Cucujiformia</taxon>
        <taxon>Curculionidae</taxon>
        <taxon>Scolytinae</taxon>
        <taxon>Dendroctonus</taxon>
    </lineage>
</organism>
<evidence type="ECO:0000256" key="8">
    <source>
        <dbReference type="ARBA" id="ARBA00023170"/>
    </source>
</evidence>
<dbReference type="GO" id="GO:0007165">
    <property type="term" value="P:signal transduction"/>
    <property type="evidence" value="ECO:0007669"/>
    <property type="project" value="UniProtKB-KW"/>
</dbReference>
<dbReference type="AlphaFoldDB" id="A0AAR5P766"/>
<name>A0AAR5P766_DENPD</name>
<protein>
    <recommendedName>
        <fullName evidence="10">Odorant receptor</fullName>
    </recommendedName>
</protein>
<dbReference type="PANTHER" id="PTHR21137:SF35">
    <property type="entry name" value="ODORANT RECEPTOR 19A-RELATED"/>
    <property type="match status" value="1"/>
</dbReference>
<evidence type="ECO:0000256" key="1">
    <source>
        <dbReference type="ARBA" id="ARBA00004651"/>
    </source>
</evidence>
<keyword evidence="2" id="KW-1003">Cell membrane</keyword>
<feature type="transmembrane region" description="Helical" evidence="10">
    <location>
        <begin position="86"/>
        <end position="107"/>
    </location>
</feature>
<feature type="transmembrane region" description="Helical" evidence="10">
    <location>
        <begin position="314"/>
        <end position="334"/>
    </location>
</feature>
<evidence type="ECO:0000256" key="10">
    <source>
        <dbReference type="RuleBase" id="RU351113"/>
    </source>
</evidence>
<comment type="similarity">
    <text evidence="10">Belongs to the insect chemoreceptor superfamily. Heteromeric odorant receptor channel (TC 1.A.69) family.</text>
</comment>
<dbReference type="PANTHER" id="PTHR21137">
    <property type="entry name" value="ODORANT RECEPTOR"/>
    <property type="match status" value="1"/>
</dbReference>
<evidence type="ECO:0000256" key="2">
    <source>
        <dbReference type="ARBA" id="ARBA00022475"/>
    </source>
</evidence>
<feature type="transmembrane region" description="Helical" evidence="10">
    <location>
        <begin position="146"/>
        <end position="164"/>
    </location>
</feature>
<keyword evidence="4 10" id="KW-0812">Transmembrane</keyword>
<keyword evidence="8 10" id="KW-0675">Receptor</keyword>
<feature type="transmembrane region" description="Helical" evidence="10">
    <location>
        <begin position="202"/>
        <end position="231"/>
    </location>
</feature>
<keyword evidence="3 10" id="KW-0716">Sensory transduction</keyword>
<reference evidence="11" key="2">
    <citation type="submission" date="2024-08" db="UniProtKB">
        <authorList>
            <consortium name="EnsemblMetazoa"/>
        </authorList>
    </citation>
    <scope>IDENTIFICATION</scope>
</reference>
<evidence type="ECO:0000256" key="7">
    <source>
        <dbReference type="ARBA" id="ARBA00023136"/>
    </source>
</evidence>
<dbReference type="GO" id="GO:0005549">
    <property type="term" value="F:odorant binding"/>
    <property type="evidence" value="ECO:0007669"/>
    <property type="project" value="InterPro"/>
</dbReference>
<dbReference type="Proteomes" id="UP000019118">
    <property type="component" value="Unassembled WGS sequence"/>
</dbReference>
<evidence type="ECO:0000313" key="12">
    <source>
        <dbReference type="Proteomes" id="UP000019118"/>
    </source>
</evidence>
<proteinExistence type="inferred from homology"/>
<reference evidence="12" key="1">
    <citation type="journal article" date="2013" name="Genome Biol.">
        <title>Draft genome of the mountain pine beetle, Dendroctonus ponderosae Hopkins, a major forest pest.</title>
        <authorList>
            <person name="Keeling C.I."/>
            <person name="Yuen M.M."/>
            <person name="Liao N.Y."/>
            <person name="Docking T.R."/>
            <person name="Chan S.K."/>
            <person name="Taylor G.A."/>
            <person name="Palmquist D.L."/>
            <person name="Jackman S.D."/>
            <person name="Nguyen A."/>
            <person name="Li M."/>
            <person name="Henderson H."/>
            <person name="Janes J.K."/>
            <person name="Zhao Y."/>
            <person name="Pandoh P."/>
            <person name="Moore R."/>
            <person name="Sperling F.A."/>
            <person name="Huber D.P."/>
            <person name="Birol I."/>
            <person name="Jones S.J."/>
            <person name="Bohlmann J."/>
        </authorList>
    </citation>
    <scope>NUCLEOTIDE SEQUENCE</scope>
</reference>
<feature type="transmembrane region" description="Helical" evidence="10">
    <location>
        <begin position="57"/>
        <end position="74"/>
    </location>
</feature>